<evidence type="ECO:0000256" key="3">
    <source>
        <dbReference type="ARBA" id="ARBA00023303"/>
    </source>
</evidence>
<evidence type="ECO:0000313" key="5">
    <source>
        <dbReference type="EMBL" id="KAJ8877245.1"/>
    </source>
</evidence>
<sequence length="927" mass="105102">MIAIYRSRIMARGNSAGRCHSLVGFLGDIPFPPLLHFGAALYSLRFTLIGSQDLDVNSRPDLSTPSTPPEFVVGVIDMSMEQHRNERVGETGDPRENPPTNGLVRHDSHVRKSGVTPPGSFSRMTLDAEIRGRLRKNGITSTRRELTGKFLILSQGKDCQAALMLYYDGMVQVDPDTGDKVHQVSSFVSFFDTVKTLFWGLFCMSSLESTDVIIENLPDSDHGTTINKHSFTQAVGHLIFASKYNVGGQYWTSNYSTPSNRRRVWIFSTFAHLDADFTLHRNLSVTHTPGEREVKDILPTISRKRAALLLLHPPIPLKHTANITKNPPHSTLLSYSHFSKLAAVRYLTQVPTQAKHLLESKSKQFKQRSEALRFKNLLTLCYFHLFLLLVAPKIILVCQLRSLLKISWGKILYLTFTKVSAQPDYLGWYKFSNARRRSSHSIQVLTRTRKNKKGVHSHTEKQLRLHLLSDAASLLLGRVHTPQKPHSKAGDELLDPRPCTHTYTGPHPLLKPTPSQRPDLSTAYTYERLERTPSTKANWAPFPAASLPDRWLAGFLWDLQDGITMRSRYAQLGATAAVPSNTLPCWTGYGLSPHWHENILSFGPIDCCVECPPLLSPLGLGWMRRQMQLNYLAQSTLPPPLNLIPTRTGLRFVTEWYRYMVAPPQTKKDAWSLMYCCYKCSLYREEPISRGADVEGYFTQAVLTRWTAEWRLMSQRCEGSLIAVAERLACSLASHQGDTGSIPGRVTPDFRMWESCWTMPLVGGCSRGSPVSPAFLFRHCSILPSITHIVSQDLDVKSRPNLFTQSRQVHDHVQEKCADQNFPIVMSQLVQRYFREKEKNSEENDQDFELNNLRLELQECKRMVRSLTEKKDTKQGRNARMEETRYLRKNPPTSGFIRHDPHVLKSGSDPARNRARLNLVGGECSSR</sequence>
<keyword evidence="6" id="KW-1185">Reference proteome</keyword>
<dbReference type="EMBL" id="JARBHB010000008">
    <property type="protein sequence ID" value="KAJ8877245.1"/>
    <property type="molecule type" value="Genomic_DNA"/>
</dbReference>
<evidence type="ECO:0000256" key="2">
    <source>
        <dbReference type="ARBA" id="ARBA00023065"/>
    </source>
</evidence>
<feature type="region of interest" description="Disordered" evidence="4">
    <location>
        <begin position="85"/>
        <end position="122"/>
    </location>
</feature>
<proteinExistence type="predicted"/>
<feature type="compositionally biased region" description="Basic and acidic residues" evidence="4">
    <location>
        <begin position="867"/>
        <end position="886"/>
    </location>
</feature>
<feature type="compositionally biased region" description="Basic and acidic residues" evidence="4">
    <location>
        <begin position="85"/>
        <end position="96"/>
    </location>
</feature>
<evidence type="ECO:0000256" key="4">
    <source>
        <dbReference type="SAM" id="MobiDB-lite"/>
    </source>
</evidence>
<comment type="caution">
    <text evidence="5">The sequence shown here is derived from an EMBL/GenBank/DDBJ whole genome shotgun (WGS) entry which is preliminary data.</text>
</comment>
<feature type="region of interest" description="Disordered" evidence="4">
    <location>
        <begin position="867"/>
        <end position="927"/>
    </location>
</feature>
<dbReference type="Proteomes" id="UP001159363">
    <property type="component" value="Chromosome 7"/>
</dbReference>
<dbReference type="InterPro" id="IPR002153">
    <property type="entry name" value="TRPC_channel"/>
</dbReference>
<dbReference type="PANTHER" id="PTHR10117">
    <property type="entry name" value="TRANSIENT RECEPTOR POTENTIAL CHANNEL"/>
    <property type="match status" value="1"/>
</dbReference>
<protein>
    <submittedName>
        <fullName evidence="5">Uncharacterized protein</fullName>
    </submittedName>
</protein>
<keyword evidence="3" id="KW-0407">Ion channel</keyword>
<gene>
    <name evidence="5" type="ORF">PR048_021699</name>
</gene>
<name>A0ABQ9GYY1_9NEOP</name>
<dbReference type="PANTHER" id="PTHR10117:SF54">
    <property type="entry name" value="TRANSIENT RECEPTOR POTENTIAL-GAMMA PROTEIN"/>
    <property type="match status" value="1"/>
</dbReference>
<evidence type="ECO:0000313" key="6">
    <source>
        <dbReference type="Proteomes" id="UP001159363"/>
    </source>
</evidence>
<accession>A0ABQ9GYY1</accession>
<keyword evidence="1" id="KW-0813">Transport</keyword>
<evidence type="ECO:0000256" key="1">
    <source>
        <dbReference type="ARBA" id="ARBA00022448"/>
    </source>
</evidence>
<organism evidence="5 6">
    <name type="scientific">Dryococelus australis</name>
    <dbReference type="NCBI Taxonomy" id="614101"/>
    <lineage>
        <taxon>Eukaryota</taxon>
        <taxon>Metazoa</taxon>
        <taxon>Ecdysozoa</taxon>
        <taxon>Arthropoda</taxon>
        <taxon>Hexapoda</taxon>
        <taxon>Insecta</taxon>
        <taxon>Pterygota</taxon>
        <taxon>Neoptera</taxon>
        <taxon>Polyneoptera</taxon>
        <taxon>Phasmatodea</taxon>
        <taxon>Verophasmatodea</taxon>
        <taxon>Anareolatae</taxon>
        <taxon>Phasmatidae</taxon>
        <taxon>Eurycanthinae</taxon>
        <taxon>Dryococelus</taxon>
    </lineage>
</organism>
<reference evidence="5 6" key="1">
    <citation type="submission" date="2023-02" db="EMBL/GenBank/DDBJ databases">
        <title>LHISI_Scaffold_Assembly.</title>
        <authorList>
            <person name="Stuart O.P."/>
            <person name="Cleave R."/>
            <person name="Magrath M.J.L."/>
            <person name="Mikheyev A.S."/>
        </authorList>
    </citation>
    <scope>NUCLEOTIDE SEQUENCE [LARGE SCALE GENOMIC DNA]</scope>
    <source>
        <strain evidence="5">Daus_M_001</strain>
        <tissue evidence="5">Leg muscle</tissue>
    </source>
</reference>
<keyword evidence="2" id="KW-0406">Ion transport</keyword>